<dbReference type="EMBL" id="JBEWLZ010000001">
    <property type="protein sequence ID" value="MET1488732.1"/>
    <property type="molecule type" value="Genomic_DNA"/>
</dbReference>
<evidence type="ECO:0000313" key="1">
    <source>
        <dbReference type="EMBL" id="MET1488732.1"/>
    </source>
</evidence>
<dbReference type="PANTHER" id="PTHR39166">
    <property type="entry name" value="BLL1166 PROTEIN"/>
    <property type="match status" value="1"/>
</dbReference>
<comment type="caution">
    <text evidence="1">The sequence shown here is derived from an EMBL/GenBank/DDBJ whole genome shotgun (WGS) entry which is preliminary data.</text>
</comment>
<evidence type="ECO:0000313" key="2">
    <source>
        <dbReference type="Proteomes" id="UP001548590"/>
    </source>
</evidence>
<proteinExistence type="predicted"/>
<reference evidence="1 2" key="1">
    <citation type="submission" date="2024-07" db="EMBL/GenBank/DDBJ databases">
        <title>Uliginosibacterium paludis KCTC:42655.</title>
        <authorList>
            <person name="Kim M.K."/>
        </authorList>
    </citation>
    <scope>NUCLEOTIDE SEQUENCE [LARGE SCALE GENOMIC DNA]</scope>
    <source>
        <strain evidence="1 2">KCTC 42655</strain>
    </source>
</reference>
<dbReference type="InterPro" id="IPR009267">
    <property type="entry name" value="NTP_transf_6"/>
</dbReference>
<name>A0ABV2CMK5_9RHOO</name>
<sequence length="124" mass="13908">MPLVRDPLEHRLLEMLRASAWFMDALVTVRDLELGSWCIGAGAIRNLVWDALHGKAEPSALSDVDVVHFDASDLSREQDLALQAKLCERRPAIPWEVTNQAGVHLWFEACSAMPSIRSARCTKR</sequence>
<gene>
    <name evidence="1" type="ORF">ABVT11_02750</name>
</gene>
<dbReference type="PANTHER" id="PTHR39166:SF1">
    <property type="entry name" value="BLL1166 PROTEIN"/>
    <property type="match status" value="1"/>
</dbReference>
<keyword evidence="2" id="KW-1185">Reference proteome</keyword>
<organism evidence="1 2">
    <name type="scientific">Uliginosibacterium paludis</name>
    <dbReference type="NCBI Taxonomy" id="1615952"/>
    <lineage>
        <taxon>Bacteria</taxon>
        <taxon>Pseudomonadati</taxon>
        <taxon>Pseudomonadota</taxon>
        <taxon>Betaproteobacteria</taxon>
        <taxon>Rhodocyclales</taxon>
        <taxon>Zoogloeaceae</taxon>
        <taxon>Uliginosibacterium</taxon>
    </lineage>
</organism>
<dbReference type="Proteomes" id="UP001548590">
    <property type="component" value="Unassembled WGS sequence"/>
</dbReference>
<accession>A0ABV2CMK5</accession>
<protein>
    <submittedName>
        <fullName evidence="1">Nucleotidyltransferase family protein</fullName>
    </submittedName>
</protein>
<dbReference type="Pfam" id="PF06042">
    <property type="entry name" value="NTP_transf_6"/>
    <property type="match status" value="1"/>
</dbReference>
<dbReference type="RefSeq" id="WP_345927110.1">
    <property type="nucleotide sequence ID" value="NZ_JBDIVF010000003.1"/>
</dbReference>